<dbReference type="Pfam" id="PF24024">
    <property type="entry name" value="DUF7336"/>
    <property type="match status" value="1"/>
</dbReference>
<keyword evidence="3" id="KW-1185">Reference proteome</keyword>
<evidence type="ECO:0000259" key="1">
    <source>
        <dbReference type="Pfam" id="PF24024"/>
    </source>
</evidence>
<accession>A0A1M6XF80</accession>
<evidence type="ECO:0000313" key="3">
    <source>
        <dbReference type="Proteomes" id="UP000183997"/>
    </source>
</evidence>
<dbReference type="Proteomes" id="UP000183997">
    <property type="component" value="Unassembled WGS sequence"/>
</dbReference>
<name>A0A1M6XF80_9FIRM</name>
<proteinExistence type="predicted"/>
<dbReference type="InterPro" id="IPR055760">
    <property type="entry name" value="DUF7336"/>
</dbReference>
<sequence>MMKVYLLQHSYEKEICENLKVDETKVIGIYSSYKNAERVKEEFKIKKGFNRFSEDCFYIDEYELDQDNWTDGFVTWDSTDNSWIE</sequence>
<dbReference type="STRING" id="1121421.SAMN02745123_04012"/>
<reference evidence="3" key="1">
    <citation type="submission" date="2016-11" db="EMBL/GenBank/DDBJ databases">
        <authorList>
            <person name="Varghese N."/>
            <person name="Submissions S."/>
        </authorList>
    </citation>
    <scope>NUCLEOTIDE SEQUENCE [LARGE SCALE GENOMIC DNA]</scope>
    <source>
        <strain evidence="3">DSM 10349</strain>
    </source>
</reference>
<feature type="domain" description="DUF7336" evidence="1">
    <location>
        <begin position="2"/>
        <end position="73"/>
    </location>
</feature>
<dbReference type="RefSeq" id="WP_072917857.1">
    <property type="nucleotide sequence ID" value="NZ_FRAR01000045.1"/>
</dbReference>
<organism evidence="2 3">
    <name type="scientific">Desulforamulus aeronauticus DSM 10349</name>
    <dbReference type="NCBI Taxonomy" id="1121421"/>
    <lineage>
        <taxon>Bacteria</taxon>
        <taxon>Bacillati</taxon>
        <taxon>Bacillota</taxon>
        <taxon>Clostridia</taxon>
        <taxon>Eubacteriales</taxon>
        <taxon>Peptococcaceae</taxon>
        <taxon>Desulforamulus</taxon>
    </lineage>
</organism>
<protein>
    <recommendedName>
        <fullName evidence="1">DUF7336 domain-containing protein</fullName>
    </recommendedName>
</protein>
<gene>
    <name evidence="2" type="ORF">SAMN02745123_04012</name>
</gene>
<dbReference type="OrthoDB" id="1453790at2"/>
<dbReference type="AlphaFoldDB" id="A0A1M6XF80"/>
<dbReference type="EMBL" id="FRAR01000045">
    <property type="protein sequence ID" value="SHL04509.1"/>
    <property type="molecule type" value="Genomic_DNA"/>
</dbReference>
<evidence type="ECO:0000313" key="2">
    <source>
        <dbReference type="EMBL" id="SHL04509.1"/>
    </source>
</evidence>